<gene>
    <name evidence="4" type="ORF">ADK41_15470</name>
</gene>
<dbReference type="InterPro" id="IPR050091">
    <property type="entry name" value="PKS_NRPS_Biosynth_Enz"/>
</dbReference>
<keyword evidence="1" id="KW-0808">Transferase</keyword>
<evidence type="ECO:0000259" key="3">
    <source>
        <dbReference type="SMART" id="SM00822"/>
    </source>
</evidence>
<dbReference type="GO" id="GO:0004312">
    <property type="term" value="F:fatty acid synthase activity"/>
    <property type="evidence" value="ECO:0007669"/>
    <property type="project" value="TreeGrafter"/>
</dbReference>
<sequence length="76" mass="7988">MVTSLSAERISDVLRPKVDAAWHLHELTRDLDLAAFVMFSSVSGVMGSAGQGNYAAANVFLDALAQQRSAAGLPAL</sequence>
<feature type="domain" description="Ketoreductase" evidence="3">
    <location>
        <begin position="2"/>
        <end position="76"/>
    </location>
</feature>
<keyword evidence="2" id="KW-0511">Multifunctional enzyme</keyword>
<dbReference type="SMART" id="SM00822">
    <property type="entry name" value="PKS_KR"/>
    <property type="match status" value="1"/>
</dbReference>
<dbReference type="InterPro" id="IPR013968">
    <property type="entry name" value="PKS_KR"/>
</dbReference>
<dbReference type="AlphaFoldDB" id="A0A0M8QLU3"/>
<dbReference type="SUPFAM" id="SSF51735">
    <property type="entry name" value="NAD(P)-binding Rossmann-fold domains"/>
    <property type="match status" value="1"/>
</dbReference>
<keyword evidence="5" id="KW-1185">Reference proteome</keyword>
<proteinExistence type="predicted"/>
<comment type="caution">
    <text evidence="4">The sequence shown here is derived from an EMBL/GenBank/DDBJ whole genome shotgun (WGS) entry which is preliminary data.</text>
</comment>
<dbReference type="Gene3D" id="3.40.50.720">
    <property type="entry name" value="NAD(P)-binding Rossmann-like Domain"/>
    <property type="match status" value="1"/>
</dbReference>
<accession>A0A0M8QLU3</accession>
<dbReference type="Proteomes" id="UP000037773">
    <property type="component" value="Unassembled WGS sequence"/>
</dbReference>
<organism evidence="4 5">
    <name type="scientific">Streptomyces caelestis</name>
    <dbReference type="NCBI Taxonomy" id="36816"/>
    <lineage>
        <taxon>Bacteria</taxon>
        <taxon>Bacillati</taxon>
        <taxon>Actinomycetota</taxon>
        <taxon>Actinomycetes</taxon>
        <taxon>Kitasatosporales</taxon>
        <taxon>Streptomycetaceae</taxon>
        <taxon>Streptomyces</taxon>
    </lineage>
</organism>
<reference evidence="4 5" key="1">
    <citation type="submission" date="2015-07" db="EMBL/GenBank/DDBJ databases">
        <authorList>
            <person name="Noorani M."/>
        </authorList>
    </citation>
    <scope>NUCLEOTIDE SEQUENCE [LARGE SCALE GENOMIC DNA]</scope>
    <source>
        <strain evidence="4 5">NRRL B-24567</strain>
    </source>
</reference>
<evidence type="ECO:0000313" key="4">
    <source>
        <dbReference type="EMBL" id="KOT38574.1"/>
    </source>
</evidence>
<evidence type="ECO:0000256" key="1">
    <source>
        <dbReference type="ARBA" id="ARBA00022679"/>
    </source>
</evidence>
<dbReference type="GO" id="GO:0006633">
    <property type="term" value="P:fatty acid biosynthetic process"/>
    <property type="evidence" value="ECO:0007669"/>
    <property type="project" value="TreeGrafter"/>
</dbReference>
<dbReference type="PANTHER" id="PTHR43775:SF51">
    <property type="entry name" value="INACTIVE PHENOLPHTHIOCEROL SYNTHESIS POLYKETIDE SYNTHASE TYPE I PKS1-RELATED"/>
    <property type="match status" value="1"/>
</dbReference>
<dbReference type="EMBL" id="LGCN01000172">
    <property type="protein sequence ID" value="KOT38574.1"/>
    <property type="molecule type" value="Genomic_DNA"/>
</dbReference>
<name>A0A0M8QLU3_9ACTN</name>
<dbReference type="InterPro" id="IPR036291">
    <property type="entry name" value="NAD(P)-bd_dom_sf"/>
</dbReference>
<dbReference type="PANTHER" id="PTHR43775">
    <property type="entry name" value="FATTY ACID SYNTHASE"/>
    <property type="match status" value="1"/>
</dbReference>
<dbReference type="InterPro" id="IPR057326">
    <property type="entry name" value="KR_dom"/>
</dbReference>
<evidence type="ECO:0000313" key="5">
    <source>
        <dbReference type="Proteomes" id="UP000037773"/>
    </source>
</evidence>
<evidence type="ECO:0000256" key="2">
    <source>
        <dbReference type="ARBA" id="ARBA00023268"/>
    </source>
</evidence>
<dbReference type="Pfam" id="PF08659">
    <property type="entry name" value="KR"/>
    <property type="match status" value="1"/>
</dbReference>
<protein>
    <recommendedName>
        <fullName evidence="3">Ketoreductase domain-containing protein</fullName>
    </recommendedName>
</protein>
<feature type="non-terminal residue" evidence="4">
    <location>
        <position position="76"/>
    </location>
</feature>